<dbReference type="Proteomes" id="UP000053958">
    <property type="component" value="Unassembled WGS sequence"/>
</dbReference>
<feature type="compositionally biased region" description="Low complexity" evidence="1">
    <location>
        <begin position="75"/>
        <end position="84"/>
    </location>
</feature>
<evidence type="ECO:0000256" key="1">
    <source>
        <dbReference type="SAM" id="MobiDB-lite"/>
    </source>
</evidence>
<reference evidence="2 3" key="1">
    <citation type="submission" date="2015-04" db="EMBL/GenBank/DDBJ databases">
        <authorList>
            <person name="Heijne W.H."/>
            <person name="Fedorova N.D."/>
            <person name="Nierman W.C."/>
            <person name="Vollebregt A.W."/>
            <person name="Zhao Z."/>
            <person name="Wu L."/>
            <person name="Kumar M."/>
            <person name="Stam H."/>
            <person name="van den Berg M.A."/>
            <person name="Pel H.J."/>
        </authorList>
    </citation>
    <scope>NUCLEOTIDE SEQUENCE [LARGE SCALE GENOMIC DNA]</scope>
    <source>
        <strain evidence="2 3">CBS 393.64</strain>
    </source>
</reference>
<feature type="compositionally biased region" description="Basic and acidic residues" evidence="1">
    <location>
        <begin position="210"/>
        <end position="242"/>
    </location>
</feature>
<feature type="region of interest" description="Disordered" evidence="1">
    <location>
        <begin position="1"/>
        <end position="95"/>
    </location>
</feature>
<keyword evidence="3" id="KW-1185">Reference proteome</keyword>
<accession>A0A0F4YJX2</accession>
<organism evidence="2 3">
    <name type="scientific">Rasamsonia emersonii (strain ATCC 16479 / CBS 393.64 / IMI 116815)</name>
    <dbReference type="NCBI Taxonomy" id="1408163"/>
    <lineage>
        <taxon>Eukaryota</taxon>
        <taxon>Fungi</taxon>
        <taxon>Dikarya</taxon>
        <taxon>Ascomycota</taxon>
        <taxon>Pezizomycotina</taxon>
        <taxon>Eurotiomycetes</taxon>
        <taxon>Eurotiomycetidae</taxon>
        <taxon>Eurotiales</taxon>
        <taxon>Trichocomaceae</taxon>
        <taxon>Rasamsonia</taxon>
    </lineage>
</organism>
<evidence type="ECO:0000313" key="2">
    <source>
        <dbReference type="EMBL" id="KKA17893.1"/>
    </source>
</evidence>
<feature type="region of interest" description="Disordered" evidence="1">
    <location>
        <begin position="204"/>
        <end position="242"/>
    </location>
</feature>
<dbReference type="GeneID" id="25320430"/>
<dbReference type="EMBL" id="LASV01000533">
    <property type="protein sequence ID" value="KKA17893.1"/>
    <property type="molecule type" value="Genomic_DNA"/>
</dbReference>
<feature type="non-terminal residue" evidence="2">
    <location>
        <position position="1"/>
    </location>
</feature>
<feature type="compositionally biased region" description="Basic and acidic residues" evidence="1">
    <location>
        <begin position="22"/>
        <end position="41"/>
    </location>
</feature>
<comment type="caution">
    <text evidence="2">The sequence shown here is derived from an EMBL/GenBank/DDBJ whole genome shotgun (WGS) entry which is preliminary data.</text>
</comment>
<dbReference type="RefSeq" id="XP_013324505.1">
    <property type="nucleotide sequence ID" value="XM_013469051.1"/>
</dbReference>
<evidence type="ECO:0000313" key="3">
    <source>
        <dbReference type="Proteomes" id="UP000053958"/>
    </source>
</evidence>
<name>A0A0F4YJX2_RASE3</name>
<gene>
    <name evidence="2" type="ORF">T310_8170</name>
</gene>
<dbReference type="AlphaFoldDB" id="A0A0F4YJX2"/>
<proteinExistence type="predicted"/>
<sequence length="242" mass="26388">AVAMGTAADKSHTSGATEDTEWEKQGGRPQEERDEARRDLSARAQRNSAPRTRDTEKIGGGARILKYERLRRARPSPAASPVARTRPDHPGSGQLAAADWWPPAALCRVRCLIGRTHPKAESLNPSSYPKSLRSKIDRARERGTEGTTRAGLVCYSARCSGPQPPTLLFFSCFSFAFLLVLPFFSPENYDPTCLPSQRAGQCHTLGDSHPGLDPDKPVATEERSREIGGDGGKKKGGWDLVH</sequence>
<protein>
    <submittedName>
        <fullName evidence="2">Uncharacterized protein</fullName>
    </submittedName>
</protein>